<dbReference type="GO" id="GO:0004364">
    <property type="term" value="F:glutathione transferase activity"/>
    <property type="evidence" value="ECO:0007669"/>
    <property type="project" value="UniProtKB-UniRule"/>
</dbReference>
<name>A0A834Y6T0_TETSI</name>
<dbReference type="SUPFAM" id="SSF47616">
    <property type="entry name" value="GST C-terminal domain-like"/>
    <property type="match status" value="1"/>
</dbReference>
<dbReference type="InterPro" id="IPR036249">
    <property type="entry name" value="Thioredoxin-like_sf"/>
</dbReference>
<keyword evidence="1" id="KW-0808">Transferase</keyword>
<protein>
    <recommendedName>
        <fullName evidence="1">Glutathione S-transferase</fullName>
        <ecNumber evidence="1">2.5.1.18</ecNumber>
    </recommendedName>
</protein>
<dbReference type="Proteomes" id="UP000655225">
    <property type="component" value="Unassembled WGS sequence"/>
</dbReference>
<reference evidence="2 3" key="1">
    <citation type="submission" date="2020-04" db="EMBL/GenBank/DDBJ databases">
        <title>Plant Genome Project.</title>
        <authorList>
            <person name="Zhang R.-G."/>
        </authorList>
    </citation>
    <scope>NUCLEOTIDE SEQUENCE [LARGE SCALE GENOMIC DNA]</scope>
    <source>
        <strain evidence="2">YNK0</strain>
        <tissue evidence="2">Leaf</tissue>
    </source>
</reference>
<dbReference type="AlphaFoldDB" id="A0A834Y6T0"/>
<organism evidence="2 3">
    <name type="scientific">Tetracentron sinense</name>
    <name type="common">Spur-leaf</name>
    <dbReference type="NCBI Taxonomy" id="13715"/>
    <lineage>
        <taxon>Eukaryota</taxon>
        <taxon>Viridiplantae</taxon>
        <taxon>Streptophyta</taxon>
        <taxon>Embryophyta</taxon>
        <taxon>Tracheophyta</taxon>
        <taxon>Spermatophyta</taxon>
        <taxon>Magnoliopsida</taxon>
        <taxon>Trochodendrales</taxon>
        <taxon>Trochodendraceae</taxon>
        <taxon>Tetracentron</taxon>
    </lineage>
</organism>
<evidence type="ECO:0000313" key="2">
    <source>
        <dbReference type="EMBL" id="KAF8376686.1"/>
    </source>
</evidence>
<proteinExistence type="inferred from homology"/>
<dbReference type="GO" id="GO:0006749">
    <property type="term" value="P:glutathione metabolic process"/>
    <property type="evidence" value="ECO:0007669"/>
    <property type="project" value="TreeGrafter"/>
</dbReference>
<dbReference type="EMBL" id="JABCRI010000148">
    <property type="protein sequence ID" value="KAF8376686.1"/>
    <property type="molecule type" value="Genomic_DNA"/>
</dbReference>
<keyword evidence="1" id="KW-0963">Cytoplasm</keyword>
<keyword evidence="3" id="KW-1185">Reference proteome</keyword>
<comment type="similarity">
    <text evidence="1">Belongs to the GST superfamily.</text>
</comment>
<sequence length="107" mass="12079">MAKSDVKLLGLWVSPFVIRAQIALNIKSISYEFLQETFGSKCKLIPSLLGKFVVVRCLVTEKMIGTKLIDEAKTPCLVGWVERFCADSEVKEVMPEIEKLEEFAKLL</sequence>
<dbReference type="GO" id="GO:0005829">
    <property type="term" value="C:cytosol"/>
    <property type="evidence" value="ECO:0007669"/>
    <property type="project" value="UniProtKB-SubCell"/>
</dbReference>
<evidence type="ECO:0000313" key="3">
    <source>
        <dbReference type="Proteomes" id="UP000655225"/>
    </source>
</evidence>
<comment type="catalytic activity">
    <reaction evidence="1">
        <text>RX + glutathione = an S-substituted glutathione + a halide anion + H(+)</text>
        <dbReference type="Rhea" id="RHEA:16437"/>
        <dbReference type="ChEBI" id="CHEBI:15378"/>
        <dbReference type="ChEBI" id="CHEBI:16042"/>
        <dbReference type="ChEBI" id="CHEBI:17792"/>
        <dbReference type="ChEBI" id="CHEBI:57925"/>
        <dbReference type="ChEBI" id="CHEBI:90779"/>
        <dbReference type="EC" id="2.5.1.18"/>
    </reaction>
</comment>
<dbReference type="OrthoDB" id="1891655at2759"/>
<dbReference type="InterPro" id="IPR036282">
    <property type="entry name" value="Glutathione-S-Trfase_C_sf"/>
</dbReference>
<comment type="caution">
    <text evidence="2">The sequence shown here is derived from an EMBL/GenBank/DDBJ whole genome shotgun (WGS) entry which is preliminary data.</text>
</comment>
<accession>A0A834Y6T0</accession>
<dbReference type="PANTHER" id="PTHR11260">
    <property type="entry name" value="GLUTATHIONE S-TRANSFERASE, GST, SUPERFAMILY, GST DOMAIN CONTAINING"/>
    <property type="match status" value="1"/>
</dbReference>
<dbReference type="Gene3D" id="1.20.1050.10">
    <property type="match status" value="1"/>
</dbReference>
<dbReference type="InterPro" id="IPR045073">
    <property type="entry name" value="Omega/Tau-like"/>
</dbReference>
<dbReference type="OMA" id="LCTHHAV"/>
<comment type="subcellular location">
    <subcellularLocation>
        <location evidence="1">Cytoplasm</location>
        <location evidence="1">Cytosol</location>
    </subcellularLocation>
</comment>
<gene>
    <name evidence="2" type="ORF">HHK36_031649</name>
</gene>
<dbReference type="EC" id="2.5.1.18" evidence="1"/>
<comment type="function">
    <text evidence="1">Is involved in the conjugation of reduced glutathione to a wide number of exogenous and endogenous hydrophobic electrophiles.</text>
</comment>
<dbReference type="SUPFAM" id="SSF52833">
    <property type="entry name" value="Thioredoxin-like"/>
    <property type="match status" value="1"/>
</dbReference>
<dbReference type="PANTHER" id="PTHR11260:SF615">
    <property type="entry name" value="GLUTATHIONE S-TRANSFERASE U17"/>
    <property type="match status" value="1"/>
</dbReference>
<evidence type="ECO:0000256" key="1">
    <source>
        <dbReference type="RuleBase" id="RU369102"/>
    </source>
</evidence>